<name>A0A4U5QN03_POPAL</name>
<evidence type="ECO:0000313" key="1">
    <source>
        <dbReference type="EMBL" id="TKS11639.1"/>
    </source>
</evidence>
<dbReference type="AlphaFoldDB" id="A0A4U5QN03"/>
<protein>
    <submittedName>
        <fullName evidence="1">Uncharacterized protein</fullName>
    </submittedName>
</protein>
<dbReference type="EMBL" id="RCHU01000197">
    <property type="protein sequence ID" value="TKS11639.1"/>
    <property type="molecule type" value="Genomic_DNA"/>
</dbReference>
<sequence length="135" mass="15304">MSLLIQMAMQTVVRVADLLRFEIHLRQIPVLLFTEPLVPVLKLAAAGIVPPVDSSLKDDTSPPPCRFHGLRPFNQRGRRTSGNIHQNHVNLNFYRVPTRRLKLRFACDLSPSLRQFQLESMISTSSCKSNSQLLV</sequence>
<accession>A0A4U5QN03</accession>
<gene>
    <name evidence="1" type="ORF">D5086_0000071440</name>
</gene>
<organism evidence="1">
    <name type="scientific">Populus alba</name>
    <name type="common">White poplar</name>
    <dbReference type="NCBI Taxonomy" id="43335"/>
    <lineage>
        <taxon>Eukaryota</taxon>
        <taxon>Viridiplantae</taxon>
        <taxon>Streptophyta</taxon>
        <taxon>Embryophyta</taxon>
        <taxon>Tracheophyta</taxon>
        <taxon>Spermatophyta</taxon>
        <taxon>Magnoliopsida</taxon>
        <taxon>eudicotyledons</taxon>
        <taxon>Gunneridae</taxon>
        <taxon>Pentapetalae</taxon>
        <taxon>rosids</taxon>
        <taxon>fabids</taxon>
        <taxon>Malpighiales</taxon>
        <taxon>Salicaceae</taxon>
        <taxon>Saliceae</taxon>
        <taxon>Populus</taxon>
    </lineage>
</organism>
<comment type="caution">
    <text evidence="1">The sequence shown here is derived from an EMBL/GenBank/DDBJ whole genome shotgun (WGS) entry which is preliminary data.</text>
</comment>
<proteinExistence type="predicted"/>
<reference evidence="1" key="1">
    <citation type="submission" date="2018-10" db="EMBL/GenBank/DDBJ databases">
        <title>Population genomic analysis revealed the cold adaptation of white poplar.</title>
        <authorList>
            <person name="Liu Y.-J."/>
        </authorList>
    </citation>
    <scope>NUCLEOTIDE SEQUENCE [LARGE SCALE GENOMIC DNA]</scope>
    <source>
        <strain evidence="1">PAL-ZL1</strain>
    </source>
</reference>